<comment type="caution">
    <text evidence="4">The sequence shown here is derived from an EMBL/GenBank/DDBJ whole genome shotgun (WGS) entry which is preliminary data.</text>
</comment>
<reference evidence="4 5" key="1">
    <citation type="journal article" date="2017" name="G3 (Bethesda)">
        <title>First Draft Genome Sequence of the Pathogenic Fungus Lomentospora prolificans (Formerly Scedosporium prolificans).</title>
        <authorList>
            <person name="Luo R."/>
            <person name="Zimin A."/>
            <person name="Workman R."/>
            <person name="Fan Y."/>
            <person name="Pertea G."/>
            <person name="Grossman N."/>
            <person name="Wear M.P."/>
            <person name="Jia B."/>
            <person name="Miller H."/>
            <person name="Casadevall A."/>
            <person name="Timp W."/>
            <person name="Zhang S.X."/>
            <person name="Salzberg S.L."/>
        </authorList>
    </citation>
    <scope>NUCLEOTIDE SEQUENCE [LARGE SCALE GENOMIC DNA]</scope>
    <source>
        <strain evidence="4 5">JHH-5317</strain>
    </source>
</reference>
<proteinExistence type="inferred from homology"/>
<dbReference type="SUPFAM" id="SSF47027">
    <property type="entry name" value="Acyl-CoA binding protein"/>
    <property type="match status" value="1"/>
</dbReference>
<keyword evidence="2" id="KW-0446">Lipid-binding</keyword>
<dbReference type="PROSITE" id="PS51228">
    <property type="entry name" value="ACB_2"/>
    <property type="match status" value="1"/>
</dbReference>
<dbReference type="PANTHER" id="PTHR23310">
    <property type="entry name" value="ACYL-COA-BINDING PROTEIN, ACBP"/>
    <property type="match status" value="1"/>
</dbReference>
<organism evidence="4 5">
    <name type="scientific">Lomentospora prolificans</name>
    <dbReference type="NCBI Taxonomy" id="41688"/>
    <lineage>
        <taxon>Eukaryota</taxon>
        <taxon>Fungi</taxon>
        <taxon>Dikarya</taxon>
        <taxon>Ascomycota</taxon>
        <taxon>Pezizomycotina</taxon>
        <taxon>Sordariomycetes</taxon>
        <taxon>Hypocreomycetidae</taxon>
        <taxon>Microascales</taxon>
        <taxon>Microascaceae</taxon>
        <taxon>Lomentospora</taxon>
    </lineage>
</organism>
<keyword evidence="5" id="KW-1185">Reference proteome</keyword>
<name>A0A2N3N9J5_9PEZI</name>
<evidence type="ECO:0000313" key="5">
    <source>
        <dbReference type="Proteomes" id="UP000233524"/>
    </source>
</evidence>
<dbReference type="InterPro" id="IPR014352">
    <property type="entry name" value="FERM/acyl-CoA-bd_prot_sf"/>
</dbReference>
<accession>A0A2N3N9J5</accession>
<dbReference type="InterPro" id="IPR000582">
    <property type="entry name" value="Acyl-CoA-binding_protein"/>
</dbReference>
<dbReference type="InParanoid" id="A0A2N3N9J5"/>
<dbReference type="PRINTS" id="PR00689">
    <property type="entry name" value="ACOABINDINGP"/>
</dbReference>
<evidence type="ECO:0000259" key="3">
    <source>
        <dbReference type="PROSITE" id="PS51228"/>
    </source>
</evidence>
<sequence length="153" mass="16604">MDDIETLEAVTAQSKEGQCNELIGNGLFLSISVTLQLFSLRRLSHSSNLSTMASNAAFQKAAEESKQLTSKPSNDELLELYALYKVGNGEDISKAPSPGMFDLKGKAKKAAWQKIVDEGITAEQAQERYIALVNKLKETYGFDANKAPEAVGS</sequence>
<evidence type="ECO:0000256" key="1">
    <source>
        <dbReference type="ARBA" id="ARBA00005567"/>
    </source>
</evidence>
<dbReference type="STRING" id="41688.A0A2N3N9J5"/>
<feature type="domain" description="ACB" evidence="3">
    <location>
        <begin position="54"/>
        <end position="142"/>
    </location>
</feature>
<dbReference type="Gene3D" id="1.20.80.10">
    <property type="match status" value="1"/>
</dbReference>
<evidence type="ECO:0000313" key="4">
    <source>
        <dbReference type="EMBL" id="PKS09118.1"/>
    </source>
</evidence>
<dbReference type="EMBL" id="NLAX01000010">
    <property type="protein sequence ID" value="PKS09118.1"/>
    <property type="molecule type" value="Genomic_DNA"/>
</dbReference>
<dbReference type="AlphaFoldDB" id="A0A2N3N9J5"/>
<dbReference type="Proteomes" id="UP000233524">
    <property type="component" value="Unassembled WGS sequence"/>
</dbReference>
<comment type="similarity">
    <text evidence="1">Belongs to the ACBP family.</text>
</comment>
<dbReference type="VEuPathDB" id="FungiDB:jhhlp_003732"/>
<dbReference type="OrthoDB" id="346910at2759"/>
<dbReference type="PANTHER" id="PTHR23310:SF62">
    <property type="entry name" value="ACYL-COA BINDING PROTEIN 1, ISOFORM A"/>
    <property type="match status" value="1"/>
</dbReference>
<dbReference type="FunCoup" id="A0A2N3N9J5">
    <property type="interactions" value="400"/>
</dbReference>
<gene>
    <name evidence="4" type="ORF">jhhlp_003732</name>
</gene>
<dbReference type="GO" id="GO:0006631">
    <property type="term" value="P:fatty acid metabolic process"/>
    <property type="evidence" value="ECO:0007669"/>
    <property type="project" value="TreeGrafter"/>
</dbReference>
<dbReference type="Pfam" id="PF00887">
    <property type="entry name" value="ACBP"/>
    <property type="match status" value="1"/>
</dbReference>
<protein>
    <recommendedName>
        <fullName evidence="3">ACB domain-containing protein</fullName>
    </recommendedName>
</protein>
<dbReference type="InterPro" id="IPR035984">
    <property type="entry name" value="Acyl-CoA-binding_sf"/>
</dbReference>
<evidence type="ECO:0000256" key="2">
    <source>
        <dbReference type="ARBA" id="ARBA00023121"/>
    </source>
</evidence>
<dbReference type="GO" id="GO:0000062">
    <property type="term" value="F:fatty-acyl-CoA binding"/>
    <property type="evidence" value="ECO:0007669"/>
    <property type="project" value="InterPro"/>
</dbReference>